<reference evidence="1 2" key="1">
    <citation type="journal article" date="2024" name="G3 (Bethesda)">
        <title>Genome assembly of Hibiscus sabdariffa L. provides insights into metabolisms of medicinal natural products.</title>
        <authorList>
            <person name="Kim T."/>
        </authorList>
    </citation>
    <scope>NUCLEOTIDE SEQUENCE [LARGE SCALE GENOMIC DNA]</scope>
    <source>
        <strain evidence="1">TK-2024</strain>
        <tissue evidence="1">Old leaves</tissue>
    </source>
</reference>
<dbReference type="Proteomes" id="UP001396334">
    <property type="component" value="Unassembled WGS sequence"/>
</dbReference>
<accession>A0ABR2TL91</accession>
<dbReference type="EMBL" id="JBBPBN010000005">
    <property type="protein sequence ID" value="KAK9038232.1"/>
    <property type="molecule type" value="Genomic_DNA"/>
</dbReference>
<evidence type="ECO:0000313" key="1">
    <source>
        <dbReference type="EMBL" id="KAK9038232.1"/>
    </source>
</evidence>
<organism evidence="1 2">
    <name type="scientific">Hibiscus sabdariffa</name>
    <name type="common">roselle</name>
    <dbReference type="NCBI Taxonomy" id="183260"/>
    <lineage>
        <taxon>Eukaryota</taxon>
        <taxon>Viridiplantae</taxon>
        <taxon>Streptophyta</taxon>
        <taxon>Embryophyta</taxon>
        <taxon>Tracheophyta</taxon>
        <taxon>Spermatophyta</taxon>
        <taxon>Magnoliopsida</taxon>
        <taxon>eudicotyledons</taxon>
        <taxon>Gunneridae</taxon>
        <taxon>Pentapetalae</taxon>
        <taxon>rosids</taxon>
        <taxon>malvids</taxon>
        <taxon>Malvales</taxon>
        <taxon>Malvaceae</taxon>
        <taxon>Malvoideae</taxon>
        <taxon>Hibiscus</taxon>
    </lineage>
</organism>
<proteinExistence type="predicted"/>
<gene>
    <name evidence="1" type="ORF">V6N11_023115</name>
</gene>
<comment type="caution">
    <text evidence="1">The sequence shown here is derived from an EMBL/GenBank/DDBJ whole genome shotgun (WGS) entry which is preliminary data.</text>
</comment>
<protein>
    <submittedName>
        <fullName evidence="1">Uncharacterized protein</fullName>
    </submittedName>
</protein>
<name>A0ABR2TL91_9ROSI</name>
<keyword evidence="2" id="KW-1185">Reference proteome</keyword>
<sequence length="119" mass="13237">MLNGSKTVFNVTLHQLSSTPEAIITFHDRSDNDLGHLPSLTCRVEQSSKFKALGNVADTAKSDDIEARVQILTDFAQEILGETRPRNSSFHSEKTGKGELEAWVLRLFTLYSKGCNVVR</sequence>
<evidence type="ECO:0000313" key="2">
    <source>
        <dbReference type="Proteomes" id="UP001396334"/>
    </source>
</evidence>